<evidence type="ECO:0008006" key="5">
    <source>
        <dbReference type="Google" id="ProtNLM"/>
    </source>
</evidence>
<feature type="region of interest" description="Disordered" evidence="1">
    <location>
        <begin position="124"/>
        <end position="145"/>
    </location>
</feature>
<accession>A0ABP8DC98</accession>
<dbReference type="EMBL" id="BAABAT010000013">
    <property type="protein sequence ID" value="GAA4252391.1"/>
    <property type="molecule type" value="Genomic_DNA"/>
</dbReference>
<evidence type="ECO:0000313" key="3">
    <source>
        <dbReference type="EMBL" id="GAA4252391.1"/>
    </source>
</evidence>
<keyword evidence="4" id="KW-1185">Reference proteome</keyword>
<keyword evidence="2" id="KW-1133">Transmembrane helix</keyword>
<proteinExistence type="predicted"/>
<reference evidence="4" key="1">
    <citation type="journal article" date="2019" name="Int. J. Syst. Evol. Microbiol.">
        <title>The Global Catalogue of Microorganisms (GCM) 10K type strain sequencing project: providing services to taxonomists for standard genome sequencing and annotation.</title>
        <authorList>
            <consortium name="The Broad Institute Genomics Platform"/>
            <consortium name="The Broad Institute Genome Sequencing Center for Infectious Disease"/>
            <person name="Wu L."/>
            <person name="Ma J."/>
        </authorList>
    </citation>
    <scope>NUCLEOTIDE SEQUENCE [LARGE SCALE GENOMIC DNA]</scope>
    <source>
        <strain evidence="4">JCM 17441</strain>
    </source>
</reference>
<feature type="transmembrane region" description="Helical" evidence="2">
    <location>
        <begin position="76"/>
        <end position="96"/>
    </location>
</feature>
<organism evidence="3 4">
    <name type="scientific">Dactylosporangium darangshiense</name>
    <dbReference type="NCBI Taxonomy" id="579108"/>
    <lineage>
        <taxon>Bacteria</taxon>
        <taxon>Bacillati</taxon>
        <taxon>Actinomycetota</taxon>
        <taxon>Actinomycetes</taxon>
        <taxon>Micromonosporales</taxon>
        <taxon>Micromonosporaceae</taxon>
        <taxon>Dactylosporangium</taxon>
    </lineage>
</organism>
<protein>
    <recommendedName>
        <fullName evidence="5">Integral membrane protein</fullName>
    </recommendedName>
</protein>
<keyword evidence="2" id="KW-0472">Membrane</keyword>
<evidence type="ECO:0000256" key="1">
    <source>
        <dbReference type="SAM" id="MobiDB-lite"/>
    </source>
</evidence>
<keyword evidence="2" id="KW-0812">Transmembrane</keyword>
<feature type="transmembrane region" description="Helical" evidence="2">
    <location>
        <begin position="102"/>
        <end position="122"/>
    </location>
</feature>
<name>A0ABP8DC98_9ACTN</name>
<gene>
    <name evidence="3" type="ORF">GCM10022255_048820</name>
</gene>
<evidence type="ECO:0000313" key="4">
    <source>
        <dbReference type="Proteomes" id="UP001500620"/>
    </source>
</evidence>
<sequence>MLTGIREQLEAASRAAATLRGRVVADTAALAPDAPGVEGLRNFTVAADRDLAEAVRMAGSPSYSAQGNPSLLRETAIGAIAVAAAAAAGALVSLWLSLSLPLQALIAFAAMVGTGLPPLVALNRRRGRDRRPGGRPGPDDGRPTAELIGEARDAVAAAMLALLARRPAPAGLPERARVQWEARNGRLPMLLCRADVDFAAAQRFLPQLPQREGRDDRDAVG</sequence>
<evidence type="ECO:0000256" key="2">
    <source>
        <dbReference type="SAM" id="Phobius"/>
    </source>
</evidence>
<dbReference type="RefSeq" id="WP_345129456.1">
    <property type="nucleotide sequence ID" value="NZ_BAABAT010000013.1"/>
</dbReference>
<dbReference type="Proteomes" id="UP001500620">
    <property type="component" value="Unassembled WGS sequence"/>
</dbReference>
<comment type="caution">
    <text evidence="3">The sequence shown here is derived from an EMBL/GenBank/DDBJ whole genome shotgun (WGS) entry which is preliminary data.</text>
</comment>